<dbReference type="InterPro" id="IPR040400">
    <property type="entry name" value="BAG5/6/7/8"/>
</dbReference>
<evidence type="ECO:0000313" key="5">
    <source>
        <dbReference type="Proteomes" id="UP001497457"/>
    </source>
</evidence>
<evidence type="ECO:0000259" key="3">
    <source>
        <dbReference type="Pfam" id="PF02179"/>
    </source>
</evidence>
<sequence>MRAATTLPLIVPDQIDQAAPRNQPPFQEKLQATAMASRRFFAYDPHDYYYASPYHYTYSYHQYYQQPSPYRSAGDFFPAAAPEPVTVAPPRPTVESSSRPPVSIPGHFVGSELEPERLMPAAAARPPRKRALSAEDAAVRVQAAARGFLARRSVRAVREVEREAAEAGAQIARDAAALRGDARARVAVGEALMRMLLRLDAVRGAREYRRKVTKRVLKLQDAVDALEAAPASATEGNESYVEAAAPAAEMAGESAAASEVLDGEERGGWVEAEAVAAEMAGESAAASEVLDGEERGGGVEAEAVAAEMEVDGDGADGEPEQAAQDEWEMVTEEPEAAAEQPATTCPEALRPQEQGGTEITTAAEGGAGGLDARKVMEMVAALCERSAQQCAVIGALAERVDALERAVRRVEDAERRRRRAKKLRKAGKGSNHNSKCYSSD</sequence>
<proteinExistence type="predicted"/>
<evidence type="ECO:0000313" key="4">
    <source>
        <dbReference type="EMBL" id="CAL4993238.1"/>
    </source>
</evidence>
<dbReference type="InterPro" id="IPR003103">
    <property type="entry name" value="BAG_domain"/>
</dbReference>
<feature type="domain" description="BAG" evidence="3">
    <location>
        <begin position="177"/>
        <end position="226"/>
    </location>
</feature>
<reference evidence="4 5" key="2">
    <citation type="submission" date="2024-10" db="EMBL/GenBank/DDBJ databases">
        <authorList>
            <person name="Ryan C."/>
        </authorList>
    </citation>
    <scope>NUCLEOTIDE SEQUENCE [LARGE SCALE GENOMIC DNA]</scope>
</reference>
<dbReference type="InterPro" id="IPR000048">
    <property type="entry name" value="IQ_motif_EF-hand-BS"/>
</dbReference>
<dbReference type="AlphaFoldDB" id="A0ABC9B348"/>
<feature type="compositionally biased region" description="Basic residues" evidence="2">
    <location>
        <begin position="416"/>
        <end position="427"/>
    </location>
</feature>
<organism evidence="4 5">
    <name type="scientific">Urochloa decumbens</name>
    <dbReference type="NCBI Taxonomy" id="240449"/>
    <lineage>
        <taxon>Eukaryota</taxon>
        <taxon>Viridiplantae</taxon>
        <taxon>Streptophyta</taxon>
        <taxon>Embryophyta</taxon>
        <taxon>Tracheophyta</taxon>
        <taxon>Spermatophyta</taxon>
        <taxon>Magnoliopsida</taxon>
        <taxon>Liliopsida</taxon>
        <taxon>Poales</taxon>
        <taxon>Poaceae</taxon>
        <taxon>PACMAD clade</taxon>
        <taxon>Panicoideae</taxon>
        <taxon>Panicodae</taxon>
        <taxon>Paniceae</taxon>
        <taxon>Melinidinae</taxon>
        <taxon>Urochloa</taxon>
    </lineage>
</organism>
<dbReference type="PANTHER" id="PTHR33322">
    <property type="entry name" value="BAG DOMAIN CONTAINING PROTEIN, EXPRESSED"/>
    <property type="match status" value="1"/>
</dbReference>
<feature type="compositionally biased region" description="Polar residues" evidence="2">
    <location>
        <begin position="430"/>
        <end position="440"/>
    </location>
</feature>
<dbReference type="PROSITE" id="PS50096">
    <property type="entry name" value="IQ"/>
    <property type="match status" value="1"/>
</dbReference>
<dbReference type="SUPFAM" id="SSF63491">
    <property type="entry name" value="BAG domain"/>
    <property type="match status" value="1"/>
</dbReference>
<keyword evidence="1" id="KW-0143">Chaperone</keyword>
<dbReference type="PANTHER" id="PTHR33322:SF4">
    <property type="entry name" value="BAG DOMAIN CONTAINING PROTEIN, EXPRESSED"/>
    <property type="match status" value="1"/>
</dbReference>
<protein>
    <recommendedName>
        <fullName evidence="3">BAG domain-containing protein</fullName>
    </recommendedName>
</protein>
<accession>A0ABC9B348</accession>
<feature type="region of interest" description="Disordered" evidence="2">
    <location>
        <begin position="410"/>
        <end position="440"/>
    </location>
</feature>
<name>A0ABC9B348_9POAL</name>
<gene>
    <name evidence="4" type="ORF">URODEC1_LOCUS61460</name>
</gene>
<dbReference type="Pfam" id="PF02179">
    <property type="entry name" value="BAG"/>
    <property type="match status" value="1"/>
</dbReference>
<dbReference type="Proteomes" id="UP001497457">
    <property type="component" value="Chromosome 24b"/>
</dbReference>
<reference evidence="5" key="1">
    <citation type="submission" date="2024-06" db="EMBL/GenBank/DDBJ databases">
        <authorList>
            <person name="Ryan C."/>
        </authorList>
    </citation>
    <scope>NUCLEOTIDE SEQUENCE [LARGE SCALE GENOMIC DNA]</scope>
</reference>
<dbReference type="EMBL" id="OZ075134">
    <property type="protein sequence ID" value="CAL4993238.1"/>
    <property type="molecule type" value="Genomic_DNA"/>
</dbReference>
<keyword evidence="5" id="KW-1185">Reference proteome</keyword>
<dbReference type="Pfam" id="PF00612">
    <property type="entry name" value="IQ"/>
    <property type="match status" value="1"/>
</dbReference>
<evidence type="ECO:0000256" key="2">
    <source>
        <dbReference type="SAM" id="MobiDB-lite"/>
    </source>
</evidence>
<evidence type="ECO:0000256" key="1">
    <source>
        <dbReference type="ARBA" id="ARBA00023186"/>
    </source>
</evidence>